<proteinExistence type="predicted"/>
<name>A0A9D4QK86_DREPO</name>
<keyword evidence="3" id="KW-1185">Reference proteome</keyword>
<dbReference type="EMBL" id="JAIWYP010000004">
    <property type="protein sequence ID" value="KAH3834194.1"/>
    <property type="molecule type" value="Genomic_DNA"/>
</dbReference>
<comment type="caution">
    <text evidence="2">The sequence shown here is derived from an EMBL/GenBank/DDBJ whole genome shotgun (WGS) entry which is preliminary data.</text>
</comment>
<protein>
    <submittedName>
        <fullName evidence="2">Uncharacterized protein</fullName>
    </submittedName>
</protein>
<evidence type="ECO:0000256" key="1">
    <source>
        <dbReference type="SAM" id="MobiDB-lite"/>
    </source>
</evidence>
<dbReference type="Proteomes" id="UP000828390">
    <property type="component" value="Unassembled WGS sequence"/>
</dbReference>
<feature type="compositionally biased region" description="Basic residues" evidence="1">
    <location>
        <begin position="41"/>
        <end position="52"/>
    </location>
</feature>
<gene>
    <name evidence="2" type="ORF">DPMN_107513</name>
</gene>
<organism evidence="2 3">
    <name type="scientific">Dreissena polymorpha</name>
    <name type="common">Zebra mussel</name>
    <name type="synonym">Mytilus polymorpha</name>
    <dbReference type="NCBI Taxonomy" id="45954"/>
    <lineage>
        <taxon>Eukaryota</taxon>
        <taxon>Metazoa</taxon>
        <taxon>Spiralia</taxon>
        <taxon>Lophotrochozoa</taxon>
        <taxon>Mollusca</taxon>
        <taxon>Bivalvia</taxon>
        <taxon>Autobranchia</taxon>
        <taxon>Heteroconchia</taxon>
        <taxon>Euheterodonta</taxon>
        <taxon>Imparidentia</taxon>
        <taxon>Neoheterodontei</taxon>
        <taxon>Myida</taxon>
        <taxon>Dreissenoidea</taxon>
        <taxon>Dreissenidae</taxon>
        <taxon>Dreissena</taxon>
    </lineage>
</organism>
<evidence type="ECO:0000313" key="2">
    <source>
        <dbReference type="EMBL" id="KAH3834194.1"/>
    </source>
</evidence>
<accession>A0A9D4QK86</accession>
<sequence>MVKNRAAANSIRHPSETLAVVIQHPLQANTTRQSLTWNLQGKRKRERPRNNWRRYLDADA</sequence>
<evidence type="ECO:0000313" key="3">
    <source>
        <dbReference type="Proteomes" id="UP000828390"/>
    </source>
</evidence>
<feature type="region of interest" description="Disordered" evidence="1">
    <location>
        <begin position="39"/>
        <end position="60"/>
    </location>
</feature>
<reference evidence="2" key="1">
    <citation type="journal article" date="2019" name="bioRxiv">
        <title>The Genome of the Zebra Mussel, Dreissena polymorpha: A Resource for Invasive Species Research.</title>
        <authorList>
            <person name="McCartney M.A."/>
            <person name="Auch B."/>
            <person name="Kono T."/>
            <person name="Mallez S."/>
            <person name="Zhang Y."/>
            <person name="Obille A."/>
            <person name="Becker A."/>
            <person name="Abrahante J.E."/>
            <person name="Garbe J."/>
            <person name="Badalamenti J.P."/>
            <person name="Herman A."/>
            <person name="Mangelson H."/>
            <person name="Liachko I."/>
            <person name="Sullivan S."/>
            <person name="Sone E.D."/>
            <person name="Koren S."/>
            <person name="Silverstein K.A.T."/>
            <person name="Beckman K.B."/>
            <person name="Gohl D.M."/>
        </authorList>
    </citation>
    <scope>NUCLEOTIDE SEQUENCE</scope>
    <source>
        <strain evidence="2">Duluth1</strain>
        <tissue evidence="2">Whole animal</tissue>
    </source>
</reference>
<dbReference type="AlphaFoldDB" id="A0A9D4QK86"/>
<reference evidence="2" key="2">
    <citation type="submission" date="2020-11" db="EMBL/GenBank/DDBJ databases">
        <authorList>
            <person name="McCartney M.A."/>
            <person name="Auch B."/>
            <person name="Kono T."/>
            <person name="Mallez S."/>
            <person name="Becker A."/>
            <person name="Gohl D.M."/>
            <person name="Silverstein K.A.T."/>
            <person name="Koren S."/>
            <person name="Bechman K.B."/>
            <person name="Herman A."/>
            <person name="Abrahante J.E."/>
            <person name="Garbe J."/>
        </authorList>
    </citation>
    <scope>NUCLEOTIDE SEQUENCE</scope>
    <source>
        <strain evidence="2">Duluth1</strain>
        <tissue evidence="2">Whole animal</tissue>
    </source>
</reference>